<dbReference type="AlphaFoldDB" id="A0A158K1X8"/>
<gene>
    <name evidence="9" type="ORF">AWB68_04638</name>
</gene>
<feature type="transmembrane region" description="Helical" evidence="8">
    <location>
        <begin position="20"/>
        <end position="39"/>
    </location>
</feature>
<feature type="transmembrane region" description="Helical" evidence="8">
    <location>
        <begin position="197"/>
        <end position="219"/>
    </location>
</feature>
<evidence type="ECO:0000256" key="6">
    <source>
        <dbReference type="ARBA" id="ARBA00022989"/>
    </source>
</evidence>
<dbReference type="InterPro" id="IPR011541">
    <property type="entry name" value="Ni/Co_transpt_high_affinity"/>
</dbReference>
<feature type="transmembrane region" description="Helical" evidence="8">
    <location>
        <begin position="317"/>
        <end position="341"/>
    </location>
</feature>
<keyword evidence="7 8" id="KW-0472">Membrane</keyword>
<evidence type="ECO:0000256" key="8">
    <source>
        <dbReference type="RuleBase" id="RU362101"/>
    </source>
</evidence>
<comment type="similarity">
    <text evidence="2 8">Belongs to the NiCoT transporter (TC 2.A.52) family.</text>
</comment>
<organism evidence="9 10">
    <name type="scientific">Caballeronia choica</name>
    <dbReference type="NCBI Taxonomy" id="326476"/>
    <lineage>
        <taxon>Bacteria</taxon>
        <taxon>Pseudomonadati</taxon>
        <taxon>Pseudomonadota</taxon>
        <taxon>Betaproteobacteria</taxon>
        <taxon>Burkholderiales</taxon>
        <taxon>Burkholderiaceae</taxon>
        <taxon>Caballeronia</taxon>
    </lineage>
</organism>
<accession>A0A158K1X8</accession>
<dbReference type="Proteomes" id="UP000054770">
    <property type="component" value="Unassembled WGS sequence"/>
</dbReference>
<name>A0A158K1X8_9BURK</name>
<dbReference type="RefSeq" id="WP_087646702.1">
    <property type="nucleotide sequence ID" value="NZ_FCON02000057.1"/>
</dbReference>
<evidence type="ECO:0000256" key="5">
    <source>
        <dbReference type="ARBA" id="ARBA00022692"/>
    </source>
</evidence>
<feature type="transmembrane region" description="Helical" evidence="8">
    <location>
        <begin position="270"/>
        <end position="297"/>
    </location>
</feature>
<dbReference type="PANTHER" id="PTHR31611:SF0">
    <property type="entry name" value="HIGH-AFFINITY NICKEL TRANSPORT PROTEIN NIC1"/>
    <property type="match status" value="1"/>
</dbReference>
<keyword evidence="5 8" id="KW-0812">Transmembrane</keyword>
<evidence type="ECO:0000256" key="1">
    <source>
        <dbReference type="ARBA" id="ARBA00004127"/>
    </source>
</evidence>
<comment type="caution">
    <text evidence="9">The sequence shown here is derived from an EMBL/GenBank/DDBJ whole genome shotgun (WGS) entry which is preliminary data.</text>
</comment>
<evidence type="ECO:0000313" key="10">
    <source>
        <dbReference type="Proteomes" id="UP000054770"/>
    </source>
</evidence>
<evidence type="ECO:0000256" key="3">
    <source>
        <dbReference type="ARBA" id="ARBA00022448"/>
    </source>
</evidence>
<sequence length="351" mass="38683">MIFRLAQIFSDSNTQVRGKLFGIYGLLIGMNVLAWLWALTAFRQHPVLLGTALLAYGFGLRHAVDADHIAAIDNATRKLMHEKKRPVSVGFFFSLGHSTVVVLASVGVAVATSAMQRRFDYFREVGGVIGTCVSALFLLAIALMNLIILRSIYKAWRNVKDGGVYVDDDFDLLLADRGFFARLFRPLFRLITRSWHMFPLGFLFGLGFDTATEIALLGIAATQASQGLSPWSIMVFPVLFSAGMSLVDTLDGHLMLGAYGWAYLKPIRKIYYNMTITLVSVLVAIVIGAIEALGLLSDQLKLQGPVWDAIGTLNDNFGVLGYVIIGIFVLSWAASVMIYRAKGFDALEVRR</sequence>
<dbReference type="Pfam" id="PF03824">
    <property type="entry name" value="NicO"/>
    <property type="match status" value="1"/>
</dbReference>
<dbReference type="PANTHER" id="PTHR31611">
    <property type="entry name" value="HIGH-AFFINITY NICKEL TRANSPORT PROTEIN NIC1"/>
    <property type="match status" value="1"/>
</dbReference>
<dbReference type="EMBL" id="FCON02000057">
    <property type="protein sequence ID" value="SAL74729.1"/>
    <property type="molecule type" value="Genomic_DNA"/>
</dbReference>
<evidence type="ECO:0000256" key="4">
    <source>
        <dbReference type="ARBA" id="ARBA00022596"/>
    </source>
</evidence>
<proteinExistence type="inferred from homology"/>
<protein>
    <recommendedName>
        <fullName evidence="8">Nickel/cobalt efflux system</fullName>
    </recommendedName>
</protein>
<feature type="transmembrane region" description="Helical" evidence="8">
    <location>
        <begin position="87"/>
        <end position="115"/>
    </location>
</feature>
<dbReference type="NCBIfam" id="TIGR00802">
    <property type="entry name" value="nico"/>
    <property type="match status" value="1"/>
</dbReference>
<dbReference type="GO" id="GO:0015099">
    <property type="term" value="F:nickel cation transmembrane transporter activity"/>
    <property type="evidence" value="ECO:0007669"/>
    <property type="project" value="UniProtKB-UniRule"/>
</dbReference>
<dbReference type="GO" id="GO:0012505">
    <property type="term" value="C:endomembrane system"/>
    <property type="evidence" value="ECO:0007669"/>
    <property type="project" value="UniProtKB-SubCell"/>
</dbReference>
<keyword evidence="4" id="KW-0533">Nickel</keyword>
<keyword evidence="3 8" id="KW-0813">Transport</keyword>
<feature type="transmembrane region" description="Helical" evidence="8">
    <location>
        <begin position="231"/>
        <end position="250"/>
    </location>
</feature>
<reference evidence="9" key="1">
    <citation type="submission" date="2016-01" db="EMBL/GenBank/DDBJ databases">
        <authorList>
            <person name="Peeters C."/>
        </authorList>
    </citation>
    <scope>NUCLEOTIDE SEQUENCE [LARGE SCALE GENOMIC DNA]</scope>
    <source>
        <strain evidence="9">LMG 22940</strain>
    </source>
</reference>
<evidence type="ECO:0000256" key="2">
    <source>
        <dbReference type="ARBA" id="ARBA00010892"/>
    </source>
</evidence>
<dbReference type="OrthoDB" id="9776706at2"/>
<keyword evidence="10" id="KW-1185">Reference proteome</keyword>
<comment type="subcellular location">
    <subcellularLocation>
        <location evidence="8">Cell membrane</location>
        <topology evidence="8">Multi-pass membrane protein</topology>
    </subcellularLocation>
    <subcellularLocation>
        <location evidence="1">Endomembrane system</location>
        <topology evidence="1">Multi-pass membrane protein</topology>
    </subcellularLocation>
</comment>
<evidence type="ECO:0000256" key="7">
    <source>
        <dbReference type="ARBA" id="ARBA00023136"/>
    </source>
</evidence>
<keyword evidence="6 8" id="KW-1133">Transmembrane helix</keyword>
<evidence type="ECO:0000313" key="9">
    <source>
        <dbReference type="EMBL" id="SAL74729.1"/>
    </source>
</evidence>
<feature type="transmembrane region" description="Helical" evidence="8">
    <location>
        <begin position="127"/>
        <end position="148"/>
    </location>
</feature>
<dbReference type="InterPro" id="IPR004688">
    <property type="entry name" value="Ni/Co_transpt"/>
</dbReference>
<dbReference type="GO" id="GO:0005886">
    <property type="term" value="C:plasma membrane"/>
    <property type="evidence" value="ECO:0007669"/>
    <property type="project" value="UniProtKB-SubCell"/>
</dbReference>